<evidence type="ECO:0000256" key="2">
    <source>
        <dbReference type="SAM" id="Phobius"/>
    </source>
</evidence>
<dbReference type="Pfam" id="PF04294">
    <property type="entry name" value="VanW"/>
    <property type="match status" value="1"/>
</dbReference>
<keyword evidence="2" id="KW-1133">Transmembrane helix</keyword>
<dbReference type="PROSITE" id="PS51109">
    <property type="entry name" value="G5"/>
    <property type="match status" value="1"/>
</dbReference>
<gene>
    <name evidence="4" type="ORF">CCE28_04285</name>
</gene>
<dbReference type="AlphaFoldDB" id="A0A267MPP9"/>
<evidence type="ECO:0000313" key="4">
    <source>
        <dbReference type="EMBL" id="PAB60763.1"/>
    </source>
</evidence>
<dbReference type="OrthoDB" id="9797191at2"/>
<organism evidence="4 5">
    <name type="scientific">Anaeromicrobium sediminis</name>
    <dbReference type="NCBI Taxonomy" id="1478221"/>
    <lineage>
        <taxon>Bacteria</taxon>
        <taxon>Bacillati</taxon>
        <taxon>Bacillota</taxon>
        <taxon>Clostridia</taxon>
        <taxon>Peptostreptococcales</taxon>
        <taxon>Thermotaleaceae</taxon>
        <taxon>Anaeromicrobium</taxon>
    </lineage>
</organism>
<keyword evidence="2" id="KW-0812">Transmembrane</keyword>
<dbReference type="RefSeq" id="WP_095131309.1">
    <property type="nucleotide sequence ID" value="NZ_NIBG01000002.1"/>
</dbReference>
<keyword evidence="2" id="KW-0472">Membrane</keyword>
<dbReference type="Pfam" id="PF07501">
    <property type="entry name" value="G5"/>
    <property type="match status" value="1"/>
</dbReference>
<evidence type="ECO:0000259" key="3">
    <source>
        <dbReference type="PROSITE" id="PS51109"/>
    </source>
</evidence>
<dbReference type="Gene3D" id="2.20.230.10">
    <property type="entry name" value="Resuscitation-promoting factor rpfb"/>
    <property type="match status" value="1"/>
</dbReference>
<dbReference type="SMART" id="SM01208">
    <property type="entry name" value="G5"/>
    <property type="match status" value="1"/>
</dbReference>
<name>A0A267MPP9_9FIRM</name>
<keyword evidence="5" id="KW-1185">Reference proteome</keyword>
<feature type="domain" description="G5" evidence="3">
    <location>
        <begin position="367"/>
        <end position="447"/>
    </location>
</feature>
<dbReference type="Proteomes" id="UP000216024">
    <property type="component" value="Unassembled WGS sequence"/>
</dbReference>
<dbReference type="InterPro" id="IPR022029">
    <property type="entry name" value="YoaR-like_PG-bd"/>
</dbReference>
<dbReference type="Pfam" id="PF12229">
    <property type="entry name" value="PG_binding_4"/>
    <property type="match status" value="1"/>
</dbReference>
<accession>A0A267MPP9</accession>
<protein>
    <recommendedName>
        <fullName evidence="3">G5 domain-containing protein</fullName>
    </recommendedName>
</protein>
<reference evidence="4 5" key="1">
    <citation type="submission" date="2017-06" db="EMBL/GenBank/DDBJ databases">
        <title>Draft genome sequence of anaerobic fermentative bacterium Anaeromicrobium sediminis DY2726D isolated from West Pacific Ocean sediments.</title>
        <authorList>
            <person name="Zeng X."/>
        </authorList>
    </citation>
    <scope>NUCLEOTIDE SEQUENCE [LARGE SCALE GENOMIC DNA]</scope>
    <source>
        <strain evidence="4 5">DY2726D</strain>
    </source>
</reference>
<evidence type="ECO:0000313" key="5">
    <source>
        <dbReference type="Proteomes" id="UP000216024"/>
    </source>
</evidence>
<dbReference type="InterPro" id="IPR052913">
    <property type="entry name" value="Glycopeptide_resist_protein"/>
</dbReference>
<dbReference type="EMBL" id="NIBG01000002">
    <property type="protein sequence ID" value="PAB60763.1"/>
    <property type="molecule type" value="Genomic_DNA"/>
</dbReference>
<proteinExistence type="predicted"/>
<dbReference type="PANTHER" id="PTHR35788:SF1">
    <property type="entry name" value="EXPORTED PROTEIN"/>
    <property type="match status" value="1"/>
</dbReference>
<comment type="caution">
    <text evidence="4">The sequence shown here is derived from an EMBL/GenBank/DDBJ whole genome shotgun (WGS) entry which is preliminary data.</text>
</comment>
<dbReference type="PANTHER" id="PTHR35788">
    <property type="entry name" value="EXPORTED PROTEIN-RELATED"/>
    <property type="match status" value="1"/>
</dbReference>
<sequence length="469" mass="53472">MEDKKHEVKSGILIVFLVFLVTTTGLMLFILSRDTIYRGVSIENVEVGSLTQNEARNLLKEKLQNAIDEKKIELKYDKQSWVISGIDIEYGYDYNKAIEKAYNLGREGNPFKRIEKIIELYKNKENIDLETTYSKEKLNNILIGIEKDINKEPVDASIYREKGKFVIIEEQLAPHLSREETEKVIHDKLKENSNNMVIPLVVKTVGPRITKDDLGQIKSLLGYYVTRFNTGKVQRSSNIKTAGASINGIVLMPNDEFSFNDSVGPRTIQQGYKPAPVILNGELIEGIGGGICQVSSTLYNAALMSNLEIVERYNHSIPSTYVGKGRDATVSYGVLDLKFKNNLAYPIYIESYVHRNQMIIRIYGNKIDNTVTQIKTKLDEIKKMPIETKYDNGLTQGSERIEKKGRKGYKVSTYRIIYKNGKIIKNEKISKDYYRPSKQIIIRGTKTIPKVEHKDVDNEGVEPEQIIQN</sequence>
<dbReference type="InterPro" id="IPR007391">
    <property type="entry name" value="Vancomycin_resist_VanW"/>
</dbReference>
<keyword evidence="1" id="KW-0732">Signal</keyword>
<dbReference type="InterPro" id="IPR011098">
    <property type="entry name" value="G5_dom"/>
</dbReference>
<evidence type="ECO:0000256" key="1">
    <source>
        <dbReference type="ARBA" id="ARBA00022729"/>
    </source>
</evidence>
<feature type="transmembrane region" description="Helical" evidence="2">
    <location>
        <begin position="12"/>
        <end position="31"/>
    </location>
</feature>